<keyword evidence="2" id="KW-1185">Reference proteome</keyword>
<dbReference type="Proteomes" id="UP000031668">
    <property type="component" value="Unassembled WGS sequence"/>
</dbReference>
<name>A0A0C2NLY3_THEKT</name>
<evidence type="ECO:0000313" key="1">
    <source>
        <dbReference type="EMBL" id="KII75037.1"/>
    </source>
</evidence>
<evidence type="ECO:0000313" key="2">
    <source>
        <dbReference type="Proteomes" id="UP000031668"/>
    </source>
</evidence>
<comment type="caution">
    <text evidence="1">The sequence shown here is derived from an EMBL/GenBank/DDBJ whole genome shotgun (WGS) entry which is preliminary data.</text>
</comment>
<proteinExistence type="predicted"/>
<dbReference type="EMBL" id="JWZT01000063">
    <property type="protein sequence ID" value="KII75037.1"/>
    <property type="molecule type" value="Genomic_DNA"/>
</dbReference>
<gene>
    <name evidence="1" type="ORF">RF11_01021</name>
</gene>
<reference evidence="1 2" key="1">
    <citation type="journal article" date="2014" name="Genome Biol. Evol.">
        <title>The genome of the myxosporean Thelohanellus kitauei shows adaptations to nutrient acquisition within its fish host.</title>
        <authorList>
            <person name="Yang Y."/>
            <person name="Xiong J."/>
            <person name="Zhou Z."/>
            <person name="Huo F."/>
            <person name="Miao W."/>
            <person name="Ran C."/>
            <person name="Liu Y."/>
            <person name="Zhang J."/>
            <person name="Feng J."/>
            <person name="Wang M."/>
            <person name="Wang M."/>
            <person name="Wang L."/>
            <person name="Yao B."/>
        </authorList>
    </citation>
    <scope>NUCLEOTIDE SEQUENCE [LARGE SCALE GENOMIC DNA]</scope>
    <source>
        <strain evidence="1">Wuqing</strain>
    </source>
</reference>
<dbReference type="AlphaFoldDB" id="A0A0C2NLY3"/>
<organism evidence="1 2">
    <name type="scientific">Thelohanellus kitauei</name>
    <name type="common">Myxosporean</name>
    <dbReference type="NCBI Taxonomy" id="669202"/>
    <lineage>
        <taxon>Eukaryota</taxon>
        <taxon>Metazoa</taxon>
        <taxon>Cnidaria</taxon>
        <taxon>Myxozoa</taxon>
        <taxon>Myxosporea</taxon>
        <taxon>Bivalvulida</taxon>
        <taxon>Platysporina</taxon>
        <taxon>Myxobolidae</taxon>
        <taxon>Thelohanellus</taxon>
    </lineage>
</organism>
<sequence length="99" mass="11578">MNLPFDDWTSRSDELNILGCYLQAHYETIPAHIESVRKVISCFSCQNNLEYDQIIIENFPVRLASEFNALCDGRGNYQDSEGVNFFFWTFSLSYFEIQT</sequence>
<protein>
    <submittedName>
        <fullName evidence="1">Uncharacterized protein</fullName>
    </submittedName>
</protein>
<accession>A0A0C2NLY3</accession>